<dbReference type="Proteomes" id="UP000661971">
    <property type="component" value="Unassembled WGS sequence"/>
</dbReference>
<dbReference type="PANTHER" id="PTHR12911:SF24">
    <property type="entry name" value="SUN DOMAIN-CONTAINING PROTEIN 3"/>
    <property type="match status" value="1"/>
</dbReference>
<dbReference type="PANTHER" id="PTHR12911">
    <property type="entry name" value="SAD1/UNC-84-LIKE PROTEIN-RELATED"/>
    <property type="match status" value="1"/>
</dbReference>
<feature type="domain" description="SUN" evidence="5">
    <location>
        <begin position="1"/>
        <end position="123"/>
    </location>
</feature>
<dbReference type="PROSITE" id="PS51469">
    <property type="entry name" value="SUN"/>
    <property type="match status" value="1"/>
</dbReference>
<accession>A0A851TQQ5</accession>
<comment type="caution">
    <text evidence="6">The sequence shown here is derived from an EMBL/GenBank/DDBJ whole genome shotgun (WGS) entry which is preliminary data.</text>
</comment>
<evidence type="ECO:0000313" key="7">
    <source>
        <dbReference type="Proteomes" id="UP000661971"/>
    </source>
</evidence>
<evidence type="ECO:0000256" key="3">
    <source>
        <dbReference type="ARBA" id="ARBA00022989"/>
    </source>
</evidence>
<dbReference type="GO" id="GO:0043495">
    <property type="term" value="F:protein-membrane adaptor activity"/>
    <property type="evidence" value="ECO:0007669"/>
    <property type="project" value="TreeGrafter"/>
</dbReference>
<name>A0A851TQQ5_9AVES</name>
<dbReference type="GO" id="GO:0005637">
    <property type="term" value="C:nuclear inner membrane"/>
    <property type="evidence" value="ECO:0007669"/>
    <property type="project" value="UniProtKB-SubCell"/>
</dbReference>
<keyword evidence="2" id="KW-0812">Transmembrane</keyword>
<evidence type="ECO:0000259" key="5">
    <source>
        <dbReference type="PROSITE" id="PS51469"/>
    </source>
</evidence>
<organism evidence="6 7">
    <name type="scientific">Nothocercus nigrocapillus</name>
    <dbReference type="NCBI Taxonomy" id="1977171"/>
    <lineage>
        <taxon>Eukaryota</taxon>
        <taxon>Metazoa</taxon>
        <taxon>Chordata</taxon>
        <taxon>Craniata</taxon>
        <taxon>Vertebrata</taxon>
        <taxon>Euteleostomi</taxon>
        <taxon>Archelosauria</taxon>
        <taxon>Archosauria</taxon>
        <taxon>Dinosauria</taxon>
        <taxon>Saurischia</taxon>
        <taxon>Theropoda</taxon>
        <taxon>Coelurosauria</taxon>
        <taxon>Aves</taxon>
        <taxon>Palaeognathae</taxon>
        <taxon>Tinamiformes</taxon>
        <taxon>Tinamidae</taxon>
        <taxon>Nothocercus</taxon>
    </lineage>
</organism>
<keyword evidence="7" id="KW-1185">Reference proteome</keyword>
<dbReference type="InterPro" id="IPR045119">
    <property type="entry name" value="SUN1-5"/>
</dbReference>
<dbReference type="InterPro" id="IPR012919">
    <property type="entry name" value="SUN_dom"/>
</dbReference>
<comment type="subcellular location">
    <subcellularLocation>
        <location evidence="1">Nucleus inner membrane</location>
    </subcellularLocation>
</comment>
<proteinExistence type="predicted"/>
<dbReference type="Gene3D" id="2.60.120.260">
    <property type="entry name" value="Galactose-binding domain-like"/>
    <property type="match status" value="1"/>
</dbReference>
<reference evidence="7" key="1">
    <citation type="submission" date="2023-07" db="EMBL/GenBank/DDBJ databases">
        <title>Bird 10,000 Genomes (B10K) Project - Family phase.</title>
        <authorList>
            <person name="Zhang G."/>
        </authorList>
    </citation>
    <scope>NUCLEOTIDE SEQUENCE [LARGE SCALE GENOMIC DNA]</scope>
</reference>
<evidence type="ECO:0000256" key="2">
    <source>
        <dbReference type="ARBA" id="ARBA00022692"/>
    </source>
</evidence>
<dbReference type="Pfam" id="PF07738">
    <property type="entry name" value="Sad1_UNC"/>
    <property type="match status" value="1"/>
</dbReference>
<feature type="non-terminal residue" evidence="6">
    <location>
        <position position="1"/>
    </location>
</feature>
<feature type="non-terminal residue" evidence="6">
    <location>
        <position position="125"/>
    </location>
</feature>
<evidence type="ECO:0000256" key="4">
    <source>
        <dbReference type="ARBA" id="ARBA00023136"/>
    </source>
</evidence>
<keyword evidence="4" id="KW-0472">Membrane</keyword>
<evidence type="ECO:0000313" key="6">
    <source>
        <dbReference type="EMBL" id="NXD18215.1"/>
    </source>
</evidence>
<gene>
    <name evidence="6" type="primary">Sun2_1</name>
    <name evidence="6" type="ORF">NOTNIG_R09480</name>
</gene>
<keyword evidence="3" id="KW-1133">Transmembrane helix</keyword>
<dbReference type="GO" id="GO:0034993">
    <property type="term" value="C:meiotic nuclear membrane microtubule tethering complex"/>
    <property type="evidence" value="ECO:0007669"/>
    <property type="project" value="TreeGrafter"/>
</dbReference>
<evidence type="ECO:0000256" key="1">
    <source>
        <dbReference type="ARBA" id="ARBA00004540"/>
    </source>
</evidence>
<dbReference type="EMBL" id="WBNA01000702">
    <property type="protein sequence ID" value="NXD18215.1"/>
    <property type="molecule type" value="Genomic_DNA"/>
</dbReference>
<protein>
    <submittedName>
        <fullName evidence="6">SUN2 protein</fullName>
    </submittedName>
</protein>
<dbReference type="AlphaFoldDB" id="A0A851TQQ5"/>
<sequence>QPNTRPGQCWAFQGAQGQAVTRLPQHIWPGAVTVEHISKAVSPSGEVSSAPKDFAVFGMDEEGPEEDLLGLFAYDVEQEAVQTFHLKKQLPRAFQFIKFQVRSNWGKREYTCLYQVQVQGILAAQ</sequence>